<dbReference type="GO" id="GO:0004497">
    <property type="term" value="F:monooxygenase activity"/>
    <property type="evidence" value="ECO:0007669"/>
    <property type="project" value="UniProtKB-KW"/>
</dbReference>
<dbReference type="PRINTS" id="PR00463">
    <property type="entry name" value="EP450I"/>
</dbReference>
<accession>A0A1A9W4R6</accession>
<feature type="binding site" description="axial binding residue" evidence="8">
    <location>
        <position position="453"/>
    </location>
    <ligand>
        <name>heme</name>
        <dbReference type="ChEBI" id="CHEBI:30413"/>
    </ligand>
    <ligandPart>
        <name>Fe</name>
        <dbReference type="ChEBI" id="CHEBI:18248"/>
    </ligandPart>
</feature>
<reference evidence="10" key="2">
    <citation type="submission" date="2020-05" db="UniProtKB">
        <authorList>
            <consortium name="EnsemblMetazoa"/>
        </authorList>
    </citation>
    <scope>IDENTIFICATION</scope>
    <source>
        <strain evidence="10">IAEA</strain>
    </source>
</reference>
<dbReference type="AlphaFoldDB" id="A0A1A9W4R6"/>
<dbReference type="GO" id="GO:0020037">
    <property type="term" value="F:heme binding"/>
    <property type="evidence" value="ECO:0007669"/>
    <property type="project" value="InterPro"/>
</dbReference>
<evidence type="ECO:0000256" key="4">
    <source>
        <dbReference type="ARBA" id="ARBA00022723"/>
    </source>
</evidence>
<dbReference type="PANTHER" id="PTHR24279">
    <property type="entry name" value="CYTOCHROME P450"/>
    <property type="match status" value="1"/>
</dbReference>
<keyword evidence="6 8" id="KW-0408">Iron</keyword>
<dbReference type="Proteomes" id="UP000091820">
    <property type="component" value="Unassembled WGS sequence"/>
</dbReference>
<dbReference type="SUPFAM" id="SSF48264">
    <property type="entry name" value="Cytochrome P450"/>
    <property type="match status" value="1"/>
</dbReference>
<dbReference type="Pfam" id="PF00067">
    <property type="entry name" value="p450"/>
    <property type="match status" value="1"/>
</dbReference>
<evidence type="ECO:0000313" key="11">
    <source>
        <dbReference type="Proteomes" id="UP000091820"/>
    </source>
</evidence>
<dbReference type="GO" id="GO:0016705">
    <property type="term" value="F:oxidoreductase activity, acting on paired donors, with incorporation or reduction of molecular oxygen"/>
    <property type="evidence" value="ECO:0007669"/>
    <property type="project" value="InterPro"/>
</dbReference>
<dbReference type="EnsemblMetazoa" id="GBRI006298-RA">
    <property type="protein sequence ID" value="GBRI006298-PA"/>
    <property type="gene ID" value="GBRI006298"/>
</dbReference>
<dbReference type="FunFam" id="1.10.630.10:FF:000006">
    <property type="entry name" value="Cytochrome P450 302a1, mitochondrial"/>
    <property type="match status" value="1"/>
</dbReference>
<evidence type="ECO:0000256" key="8">
    <source>
        <dbReference type="PIRSR" id="PIRSR602401-1"/>
    </source>
</evidence>
<dbReference type="InterPro" id="IPR050479">
    <property type="entry name" value="CYP11_CYP27_families"/>
</dbReference>
<keyword evidence="3 8" id="KW-0349">Heme</keyword>
<comment type="cofactor">
    <cofactor evidence="1 8">
        <name>heme</name>
        <dbReference type="ChEBI" id="CHEBI:30413"/>
    </cofactor>
</comment>
<organism evidence="10 11">
    <name type="scientific">Glossina brevipalpis</name>
    <dbReference type="NCBI Taxonomy" id="37001"/>
    <lineage>
        <taxon>Eukaryota</taxon>
        <taxon>Metazoa</taxon>
        <taxon>Ecdysozoa</taxon>
        <taxon>Arthropoda</taxon>
        <taxon>Hexapoda</taxon>
        <taxon>Insecta</taxon>
        <taxon>Pterygota</taxon>
        <taxon>Neoptera</taxon>
        <taxon>Endopterygota</taxon>
        <taxon>Diptera</taxon>
        <taxon>Brachycera</taxon>
        <taxon>Muscomorpha</taxon>
        <taxon>Hippoboscoidea</taxon>
        <taxon>Glossinidae</taxon>
        <taxon>Glossina</taxon>
    </lineage>
</organism>
<proteinExistence type="inferred from homology"/>
<keyword evidence="5 9" id="KW-0560">Oxidoreductase</keyword>
<dbReference type="VEuPathDB" id="VectorBase:GBRI006298"/>
<dbReference type="InterPro" id="IPR001128">
    <property type="entry name" value="Cyt_P450"/>
</dbReference>
<dbReference type="InterPro" id="IPR036396">
    <property type="entry name" value="Cyt_P450_sf"/>
</dbReference>
<dbReference type="InterPro" id="IPR002401">
    <property type="entry name" value="Cyt_P450_E_grp-I"/>
</dbReference>
<dbReference type="GO" id="GO:0005506">
    <property type="term" value="F:iron ion binding"/>
    <property type="evidence" value="ECO:0007669"/>
    <property type="project" value="InterPro"/>
</dbReference>
<evidence type="ECO:0000256" key="3">
    <source>
        <dbReference type="ARBA" id="ARBA00022617"/>
    </source>
</evidence>
<evidence type="ECO:0000256" key="7">
    <source>
        <dbReference type="ARBA" id="ARBA00023033"/>
    </source>
</evidence>
<dbReference type="CDD" id="cd11054">
    <property type="entry name" value="CYP24A1-like"/>
    <property type="match status" value="1"/>
</dbReference>
<evidence type="ECO:0000256" key="9">
    <source>
        <dbReference type="RuleBase" id="RU000461"/>
    </source>
</evidence>
<evidence type="ECO:0000256" key="1">
    <source>
        <dbReference type="ARBA" id="ARBA00001971"/>
    </source>
</evidence>
<dbReference type="Gene3D" id="1.10.630.10">
    <property type="entry name" value="Cytochrome P450"/>
    <property type="match status" value="1"/>
</dbReference>
<evidence type="ECO:0008006" key="12">
    <source>
        <dbReference type="Google" id="ProtNLM"/>
    </source>
</evidence>
<dbReference type="PANTHER" id="PTHR24279:SF120">
    <property type="entry name" value="CYTOCHROME P450"/>
    <property type="match status" value="1"/>
</dbReference>
<evidence type="ECO:0000313" key="10">
    <source>
        <dbReference type="EnsemblMetazoa" id="GBRI006298-PA"/>
    </source>
</evidence>
<comment type="similarity">
    <text evidence="2 9">Belongs to the cytochrome P450 family.</text>
</comment>
<protein>
    <recommendedName>
        <fullName evidence="12">Cytochrome P450 302a1, mitochondrial</fullName>
    </recommendedName>
</protein>
<evidence type="ECO:0000256" key="6">
    <source>
        <dbReference type="ARBA" id="ARBA00023004"/>
    </source>
</evidence>
<keyword evidence="4 8" id="KW-0479">Metal-binding</keyword>
<dbReference type="PRINTS" id="PR00385">
    <property type="entry name" value="P450"/>
</dbReference>
<evidence type="ECO:0000256" key="2">
    <source>
        <dbReference type="ARBA" id="ARBA00010617"/>
    </source>
</evidence>
<evidence type="ECO:0000256" key="5">
    <source>
        <dbReference type="ARBA" id="ARBA00023002"/>
    </source>
</evidence>
<name>A0A1A9W4R6_9MUSC</name>
<sequence length="515" mass="59227">MKRILQTRQKQFSKLFSTEAGKIVSGFAKPYNDIPGPKGPLGLGNIFNYLPIVGRYSWLKLHKASRDKYDKYGVIVKETMIPGEDIVWLYDPRDIAILLNEKDYPLRRSHLALAKYRKDRPHIYRSTGLLPTNGSEWWRLRSELQKEISAPKSVRSFLSDVDEITKEFLVYLPKEQSFDALPKISRLNLELTCLITFGERLESFKADEQLPTSRSSRLMLAAETTNSLILPTDQGFQLWRYFETPSYIKLRKSQEYMESFAVDLVSQKLCFFKESNSGDSFSPLKRTSLIEEYLKNPKLDLSDVVGMAADLLLAGIDTTSYTTAFALYYIAKNPQVQQKLYIECEKVLTNRTSPLEGDVLNTGIPYARALLKEVFRLNPISVGVGRILQRDLIFGGYQVPKGTVVVTQNLVACRLESNFKDATKFRPERWIDQRRSDMNPYLVLPFGHGMRACIARRLAEQNILVFLIRLIRNFEIVWKGSDVEMDVKTLLINKPSLPIDIELKERPQTNFHLQV</sequence>
<dbReference type="STRING" id="37001.A0A1A9W4R6"/>
<dbReference type="PROSITE" id="PS00086">
    <property type="entry name" value="CYTOCHROME_P450"/>
    <property type="match status" value="1"/>
</dbReference>
<dbReference type="InterPro" id="IPR017972">
    <property type="entry name" value="Cyt_P450_CS"/>
</dbReference>
<keyword evidence="11" id="KW-1185">Reference proteome</keyword>
<reference evidence="11" key="1">
    <citation type="submission" date="2014-03" db="EMBL/GenBank/DDBJ databases">
        <authorList>
            <person name="Aksoy S."/>
            <person name="Warren W."/>
            <person name="Wilson R.K."/>
        </authorList>
    </citation>
    <scope>NUCLEOTIDE SEQUENCE [LARGE SCALE GENOMIC DNA]</scope>
    <source>
        <strain evidence="11">IAEA</strain>
    </source>
</reference>
<keyword evidence="7 9" id="KW-0503">Monooxygenase</keyword>